<protein>
    <submittedName>
        <fullName evidence="2">Uncharacterized protein</fullName>
    </submittedName>
</protein>
<keyword evidence="1" id="KW-0812">Transmembrane</keyword>
<name>A0A813VVH8_9BILA</name>
<sequence>MAAAAAPSAWIICPIIFGICFLSQTIYFLYKIFKSRNTDYSGDVAVSTIHISEGEAKCCMGWAWTSCIDRRTNRMTLKVFIIWYLVALAIDILLTVACYFIITNYHSRYV</sequence>
<evidence type="ECO:0000256" key="1">
    <source>
        <dbReference type="SAM" id="Phobius"/>
    </source>
</evidence>
<evidence type="ECO:0000313" key="3">
    <source>
        <dbReference type="Proteomes" id="UP000663845"/>
    </source>
</evidence>
<keyword evidence="1" id="KW-1133">Transmembrane helix</keyword>
<evidence type="ECO:0000313" key="2">
    <source>
        <dbReference type="EMBL" id="CAF0847024.1"/>
    </source>
</evidence>
<dbReference type="Proteomes" id="UP000663845">
    <property type="component" value="Unassembled WGS sequence"/>
</dbReference>
<dbReference type="EMBL" id="CAJNOG010000051">
    <property type="protein sequence ID" value="CAF0847024.1"/>
    <property type="molecule type" value="Genomic_DNA"/>
</dbReference>
<feature type="transmembrane region" description="Helical" evidence="1">
    <location>
        <begin position="6"/>
        <end position="30"/>
    </location>
</feature>
<dbReference type="AlphaFoldDB" id="A0A813VVH8"/>
<gene>
    <name evidence="2" type="ORF">JYZ213_LOCUS7685</name>
</gene>
<organism evidence="2 3">
    <name type="scientific">Adineta steineri</name>
    <dbReference type="NCBI Taxonomy" id="433720"/>
    <lineage>
        <taxon>Eukaryota</taxon>
        <taxon>Metazoa</taxon>
        <taxon>Spiralia</taxon>
        <taxon>Gnathifera</taxon>
        <taxon>Rotifera</taxon>
        <taxon>Eurotatoria</taxon>
        <taxon>Bdelloidea</taxon>
        <taxon>Adinetida</taxon>
        <taxon>Adinetidae</taxon>
        <taxon>Adineta</taxon>
    </lineage>
</organism>
<proteinExistence type="predicted"/>
<feature type="transmembrane region" description="Helical" evidence="1">
    <location>
        <begin position="80"/>
        <end position="102"/>
    </location>
</feature>
<reference evidence="2" key="1">
    <citation type="submission" date="2021-02" db="EMBL/GenBank/DDBJ databases">
        <authorList>
            <person name="Nowell W R."/>
        </authorList>
    </citation>
    <scope>NUCLEOTIDE SEQUENCE</scope>
</reference>
<comment type="caution">
    <text evidence="2">The sequence shown here is derived from an EMBL/GenBank/DDBJ whole genome shotgun (WGS) entry which is preliminary data.</text>
</comment>
<keyword evidence="1" id="KW-0472">Membrane</keyword>
<accession>A0A813VVH8</accession>